<reference evidence="4" key="1">
    <citation type="submission" date="2016-06" db="UniProtKB">
        <authorList>
            <consortium name="WormBaseParasite"/>
        </authorList>
    </citation>
    <scope>IDENTIFICATION</scope>
</reference>
<name>A0A183UTW3_TOXCA</name>
<protein>
    <submittedName>
        <fullName evidence="2 4">Uncharacterized protein</fullName>
    </submittedName>
</protein>
<dbReference type="WBParaSite" id="TCNE_0001193301-mRNA-1">
    <property type="protein sequence ID" value="TCNE_0001193301-mRNA-1"/>
    <property type="gene ID" value="TCNE_0001193301"/>
</dbReference>
<feature type="region of interest" description="Disordered" evidence="1">
    <location>
        <begin position="29"/>
        <end position="63"/>
    </location>
</feature>
<reference evidence="2 3" key="2">
    <citation type="submission" date="2018-11" db="EMBL/GenBank/DDBJ databases">
        <authorList>
            <consortium name="Pathogen Informatics"/>
        </authorList>
    </citation>
    <scope>NUCLEOTIDE SEQUENCE [LARGE SCALE GENOMIC DNA]</scope>
</reference>
<evidence type="ECO:0000313" key="3">
    <source>
        <dbReference type="Proteomes" id="UP000050794"/>
    </source>
</evidence>
<proteinExistence type="predicted"/>
<gene>
    <name evidence="2" type="ORF">TCNE_LOCUS11933</name>
</gene>
<evidence type="ECO:0000256" key="1">
    <source>
        <dbReference type="SAM" id="MobiDB-lite"/>
    </source>
</evidence>
<accession>A0A183UTW3</accession>
<sequence>MCAQHKLLEASIITFYSYGRRTLDVHQSAETSRLVSSSRKRLPPPAPRSQPAAPRSTPPQQRMCSVREPFVLTCVCTYNDTHEMRSRIDSQYVGLAS</sequence>
<keyword evidence="3" id="KW-1185">Reference proteome</keyword>
<evidence type="ECO:0000313" key="2">
    <source>
        <dbReference type="EMBL" id="VDM43254.1"/>
    </source>
</evidence>
<dbReference type="AlphaFoldDB" id="A0A183UTW3"/>
<organism evidence="3 4">
    <name type="scientific">Toxocara canis</name>
    <name type="common">Canine roundworm</name>
    <dbReference type="NCBI Taxonomy" id="6265"/>
    <lineage>
        <taxon>Eukaryota</taxon>
        <taxon>Metazoa</taxon>
        <taxon>Ecdysozoa</taxon>
        <taxon>Nematoda</taxon>
        <taxon>Chromadorea</taxon>
        <taxon>Rhabditida</taxon>
        <taxon>Spirurina</taxon>
        <taxon>Ascaridomorpha</taxon>
        <taxon>Ascaridoidea</taxon>
        <taxon>Toxocaridae</taxon>
        <taxon>Toxocara</taxon>
    </lineage>
</organism>
<dbReference type="Proteomes" id="UP000050794">
    <property type="component" value="Unassembled WGS sequence"/>
</dbReference>
<dbReference type="EMBL" id="UYWY01021047">
    <property type="protein sequence ID" value="VDM43254.1"/>
    <property type="molecule type" value="Genomic_DNA"/>
</dbReference>
<feature type="compositionally biased region" description="Low complexity" evidence="1">
    <location>
        <begin position="49"/>
        <end position="62"/>
    </location>
</feature>
<evidence type="ECO:0000313" key="4">
    <source>
        <dbReference type="WBParaSite" id="TCNE_0001193301-mRNA-1"/>
    </source>
</evidence>